<gene>
    <name evidence="2" type="ORF">J4573_02715</name>
</gene>
<protein>
    <submittedName>
        <fullName evidence="2">Uncharacterized protein</fullName>
    </submittedName>
</protein>
<dbReference type="EMBL" id="JAGEOJ010000001">
    <property type="protein sequence ID" value="MBO2445990.1"/>
    <property type="molecule type" value="Genomic_DNA"/>
</dbReference>
<reference evidence="2" key="1">
    <citation type="submission" date="2021-03" db="EMBL/GenBank/DDBJ databases">
        <authorList>
            <person name="Kanchanasin P."/>
            <person name="Saeng-In P."/>
            <person name="Phongsopitanun W."/>
            <person name="Yuki M."/>
            <person name="Kudo T."/>
            <person name="Ohkuma M."/>
            <person name="Tanasupawat S."/>
        </authorList>
    </citation>
    <scope>NUCLEOTIDE SEQUENCE</scope>
    <source>
        <strain evidence="2">GKU 128</strain>
    </source>
</reference>
<proteinExistence type="predicted"/>
<evidence type="ECO:0000256" key="1">
    <source>
        <dbReference type="SAM" id="MobiDB-lite"/>
    </source>
</evidence>
<evidence type="ECO:0000313" key="3">
    <source>
        <dbReference type="Proteomes" id="UP000669179"/>
    </source>
</evidence>
<feature type="region of interest" description="Disordered" evidence="1">
    <location>
        <begin position="1"/>
        <end position="25"/>
    </location>
</feature>
<comment type="caution">
    <text evidence="2">The sequence shown here is derived from an EMBL/GenBank/DDBJ whole genome shotgun (WGS) entry which is preliminary data.</text>
</comment>
<accession>A0A939T7L1</accession>
<name>A0A939T7L1_9ACTN</name>
<dbReference type="Proteomes" id="UP000669179">
    <property type="component" value="Unassembled WGS sequence"/>
</dbReference>
<evidence type="ECO:0000313" key="2">
    <source>
        <dbReference type="EMBL" id="MBO2445990.1"/>
    </source>
</evidence>
<feature type="compositionally biased region" description="Basic and acidic residues" evidence="1">
    <location>
        <begin position="152"/>
        <end position="165"/>
    </location>
</feature>
<sequence>MPAQSDGGPLRGGAPRTAWLSSESDPRTVSARSVAADLIREGRVTHLVWNPSSGEIIQLVPATRAARLLGDVGCEGRVCIQIMVVGHARDPFTNTLMTGLDAIMRWLDAWGVTRRWPAGPPLPSPQSYHSGRDRRSWARGGHFGGSQIPGVDRPDPGGIDIRRVTGPDTPVTAIPKPRPVPTEESAPGRARHLIRPPDPVRMPDPEPPRLTPVRPAEPAHH</sequence>
<organism evidence="2 3">
    <name type="scientific">Actinomadura barringtoniae</name>
    <dbReference type="NCBI Taxonomy" id="1427535"/>
    <lineage>
        <taxon>Bacteria</taxon>
        <taxon>Bacillati</taxon>
        <taxon>Actinomycetota</taxon>
        <taxon>Actinomycetes</taxon>
        <taxon>Streptosporangiales</taxon>
        <taxon>Thermomonosporaceae</taxon>
        <taxon>Actinomadura</taxon>
    </lineage>
</organism>
<dbReference type="AlphaFoldDB" id="A0A939T7L1"/>
<feature type="region of interest" description="Disordered" evidence="1">
    <location>
        <begin position="118"/>
        <end position="221"/>
    </location>
</feature>
<keyword evidence="3" id="KW-1185">Reference proteome</keyword>